<dbReference type="AlphaFoldDB" id="A0A5B0R8L8"/>
<dbReference type="PANTHER" id="PTHR47501:SF5">
    <property type="entry name" value="HAT C-TERMINAL DIMERISATION DOMAIN-CONTAINING PROTEIN"/>
    <property type="match status" value="1"/>
</dbReference>
<feature type="region of interest" description="Disordered" evidence="1">
    <location>
        <begin position="98"/>
        <end position="124"/>
    </location>
</feature>
<gene>
    <name evidence="2" type="ORF">PGTUg99_023456</name>
</gene>
<reference evidence="2 3" key="1">
    <citation type="submission" date="2019-05" db="EMBL/GenBank/DDBJ databases">
        <title>Emergence of the Ug99 lineage of the wheat stem rust pathogen through somatic hybridization.</title>
        <authorList>
            <person name="Li F."/>
            <person name="Upadhyaya N.M."/>
            <person name="Sperschneider J."/>
            <person name="Matny O."/>
            <person name="Nguyen-Phuc H."/>
            <person name="Mago R."/>
            <person name="Raley C."/>
            <person name="Miller M.E."/>
            <person name="Silverstein K.A.T."/>
            <person name="Henningsen E."/>
            <person name="Hirsch C.D."/>
            <person name="Visser B."/>
            <person name="Pretorius Z.A."/>
            <person name="Steffenson B.J."/>
            <person name="Schwessinger B."/>
            <person name="Dodds P.N."/>
            <person name="Figueroa M."/>
        </authorList>
    </citation>
    <scope>NUCLEOTIDE SEQUENCE [LARGE SCALE GENOMIC DNA]</scope>
    <source>
        <strain evidence="2 3">Ug99</strain>
    </source>
</reference>
<protein>
    <submittedName>
        <fullName evidence="2">Uncharacterized protein</fullName>
    </submittedName>
</protein>
<name>A0A5B0R8L8_PUCGR</name>
<evidence type="ECO:0000256" key="1">
    <source>
        <dbReference type="SAM" id="MobiDB-lite"/>
    </source>
</evidence>
<evidence type="ECO:0000313" key="3">
    <source>
        <dbReference type="Proteomes" id="UP000325313"/>
    </source>
</evidence>
<evidence type="ECO:0000313" key="2">
    <source>
        <dbReference type="EMBL" id="KAA1122046.1"/>
    </source>
</evidence>
<sequence>MTTDSGSNNFTMANSVAAIFRSADSTRWDFKNNHQRCICHIIALILGAGLKALKLPNEMAKRSKDDPLAYFPTLQSIPEEVEIKTSGDVVEITEEDIEDSQLEEVDPDDAQPPASVPGWEDNNEDSTYEPCADAGIGFTLKKIDYICCRIAFSTQKQAEWKLWAAKLGFKGQGVIAAYGIRWNIAYDSRQRAYEARRVIKQLLENESDKFAGRSADAHFFKGYELTTK</sequence>
<comment type="caution">
    <text evidence="2">The sequence shown here is derived from an EMBL/GenBank/DDBJ whole genome shotgun (WGS) entry which is preliminary data.</text>
</comment>
<organism evidence="2 3">
    <name type="scientific">Puccinia graminis f. sp. tritici</name>
    <dbReference type="NCBI Taxonomy" id="56615"/>
    <lineage>
        <taxon>Eukaryota</taxon>
        <taxon>Fungi</taxon>
        <taxon>Dikarya</taxon>
        <taxon>Basidiomycota</taxon>
        <taxon>Pucciniomycotina</taxon>
        <taxon>Pucciniomycetes</taxon>
        <taxon>Pucciniales</taxon>
        <taxon>Pucciniaceae</taxon>
        <taxon>Puccinia</taxon>
    </lineage>
</organism>
<dbReference type="PANTHER" id="PTHR47501">
    <property type="entry name" value="TRANSPOSASE-RELATED"/>
    <property type="match status" value="1"/>
</dbReference>
<proteinExistence type="predicted"/>
<accession>A0A5B0R8L8</accession>
<dbReference type="Proteomes" id="UP000325313">
    <property type="component" value="Unassembled WGS sequence"/>
</dbReference>
<feature type="compositionally biased region" description="Acidic residues" evidence="1">
    <location>
        <begin position="98"/>
        <end position="109"/>
    </location>
</feature>
<dbReference type="EMBL" id="VDEP01000236">
    <property type="protein sequence ID" value="KAA1122046.1"/>
    <property type="molecule type" value="Genomic_DNA"/>
</dbReference>